<feature type="chain" id="PRO_5047174069" evidence="2">
    <location>
        <begin position="22"/>
        <end position="125"/>
    </location>
</feature>
<comment type="caution">
    <text evidence="3">The sequence shown here is derived from an EMBL/GenBank/DDBJ whole genome shotgun (WGS) entry which is preliminary data.</text>
</comment>
<dbReference type="InterPro" id="IPR025421">
    <property type="entry name" value="DUF4148"/>
</dbReference>
<accession>A0ABS8K4D1</accession>
<dbReference type="RefSeq" id="WP_230513299.1">
    <property type="nucleotide sequence ID" value="NZ_JAJITD010000023.1"/>
</dbReference>
<dbReference type="Pfam" id="PF13663">
    <property type="entry name" value="DUF4148"/>
    <property type="match status" value="1"/>
</dbReference>
<organism evidence="3 4">
    <name type="scientific">Paraburkholderia sejongensis</name>
    <dbReference type="NCBI Taxonomy" id="2886946"/>
    <lineage>
        <taxon>Bacteria</taxon>
        <taxon>Pseudomonadati</taxon>
        <taxon>Pseudomonadota</taxon>
        <taxon>Betaproteobacteria</taxon>
        <taxon>Burkholderiales</taxon>
        <taxon>Burkholderiaceae</taxon>
        <taxon>Paraburkholderia</taxon>
    </lineage>
</organism>
<feature type="region of interest" description="Disordered" evidence="1">
    <location>
        <begin position="64"/>
        <end position="108"/>
    </location>
</feature>
<feature type="compositionally biased region" description="Low complexity" evidence="1">
    <location>
        <begin position="70"/>
        <end position="83"/>
    </location>
</feature>
<evidence type="ECO:0000256" key="2">
    <source>
        <dbReference type="SAM" id="SignalP"/>
    </source>
</evidence>
<keyword evidence="2" id="KW-0732">Signal</keyword>
<dbReference type="EMBL" id="JAJITD010000023">
    <property type="protein sequence ID" value="MCC8397022.1"/>
    <property type="molecule type" value="Genomic_DNA"/>
</dbReference>
<evidence type="ECO:0000313" key="4">
    <source>
        <dbReference type="Proteomes" id="UP001431019"/>
    </source>
</evidence>
<evidence type="ECO:0000256" key="1">
    <source>
        <dbReference type="SAM" id="MobiDB-lite"/>
    </source>
</evidence>
<sequence>MNAKLVIAIVLAGASIQTAFADPSFAKTRAQVYQELIEAQKNGWTAAVSDASYPEVARIYEHQYRKTSEKTATAATAATSGEGPEARGTSQSGAPKSGMPKSGRAQIRTDDCVGPVSYCNVYFGS</sequence>
<feature type="signal peptide" evidence="2">
    <location>
        <begin position="1"/>
        <end position="21"/>
    </location>
</feature>
<evidence type="ECO:0000313" key="3">
    <source>
        <dbReference type="EMBL" id="MCC8397022.1"/>
    </source>
</evidence>
<keyword evidence="4" id="KW-1185">Reference proteome</keyword>
<protein>
    <submittedName>
        <fullName evidence="3">DUF4148 domain-containing protein</fullName>
    </submittedName>
</protein>
<dbReference type="Proteomes" id="UP001431019">
    <property type="component" value="Unassembled WGS sequence"/>
</dbReference>
<reference evidence="3 4" key="1">
    <citation type="submission" date="2021-11" db="EMBL/GenBank/DDBJ databases">
        <authorList>
            <person name="Oh E.-T."/>
            <person name="Kim S.-B."/>
        </authorList>
    </citation>
    <scope>NUCLEOTIDE SEQUENCE [LARGE SCALE GENOMIC DNA]</scope>
    <source>
        <strain evidence="3 4">MMS20-SJTR3</strain>
    </source>
</reference>
<proteinExistence type="predicted"/>
<gene>
    <name evidence="3" type="ORF">LJ656_31070</name>
</gene>
<name>A0ABS8K4D1_9BURK</name>